<dbReference type="InterPro" id="IPR005645">
    <property type="entry name" value="FSH-like_dom"/>
</dbReference>
<dbReference type="Gene3D" id="3.40.50.1820">
    <property type="entry name" value="alpha/beta hydrolase"/>
    <property type="match status" value="1"/>
</dbReference>
<dbReference type="PANTHER" id="PTHR48070:SF7">
    <property type="entry name" value="SERINE HYDROLASE FSH DOMAIN-CONTAINING PROTEIN-RELATED"/>
    <property type="match status" value="1"/>
</dbReference>
<dbReference type="Pfam" id="PF03959">
    <property type="entry name" value="FSH1"/>
    <property type="match status" value="1"/>
</dbReference>
<gene>
    <name evidence="3" type="ORF">AOQ84DRAFT_387884</name>
</gene>
<organism evidence="3 4">
    <name type="scientific">Glonium stellatum</name>
    <dbReference type="NCBI Taxonomy" id="574774"/>
    <lineage>
        <taxon>Eukaryota</taxon>
        <taxon>Fungi</taxon>
        <taxon>Dikarya</taxon>
        <taxon>Ascomycota</taxon>
        <taxon>Pezizomycotina</taxon>
        <taxon>Dothideomycetes</taxon>
        <taxon>Pleosporomycetidae</taxon>
        <taxon>Gloniales</taxon>
        <taxon>Gloniaceae</taxon>
        <taxon>Glonium</taxon>
    </lineage>
</organism>
<protein>
    <recommendedName>
        <fullName evidence="2">Serine hydrolase domain-containing protein</fullName>
    </recommendedName>
</protein>
<evidence type="ECO:0000313" key="4">
    <source>
        <dbReference type="Proteomes" id="UP000250140"/>
    </source>
</evidence>
<reference evidence="3 4" key="1">
    <citation type="journal article" date="2016" name="Nat. Commun.">
        <title>Ectomycorrhizal ecology is imprinted in the genome of the dominant symbiotic fungus Cenococcum geophilum.</title>
        <authorList>
            <consortium name="DOE Joint Genome Institute"/>
            <person name="Peter M."/>
            <person name="Kohler A."/>
            <person name="Ohm R.A."/>
            <person name="Kuo A."/>
            <person name="Krutzmann J."/>
            <person name="Morin E."/>
            <person name="Arend M."/>
            <person name="Barry K.W."/>
            <person name="Binder M."/>
            <person name="Choi C."/>
            <person name="Clum A."/>
            <person name="Copeland A."/>
            <person name="Grisel N."/>
            <person name="Haridas S."/>
            <person name="Kipfer T."/>
            <person name="LaButti K."/>
            <person name="Lindquist E."/>
            <person name="Lipzen A."/>
            <person name="Maire R."/>
            <person name="Meier B."/>
            <person name="Mihaltcheva S."/>
            <person name="Molinier V."/>
            <person name="Murat C."/>
            <person name="Poggeler S."/>
            <person name="Quandt C.A."/>
            <person name="Sperisen C."/>
            <person name="Tritt A."/>
            <person name="Tisserant E."/>
            <person name="Crous P.W."/>
            <person name="Henrissat B."/>
            <person name="Nehls U."/>
            <person name="Egli S."/>
            <person name="Spatafora J.W."/>
            <person name="Grigoriev I.V."/>
            <person name="Martin F.M."/>
        </authorList>
    </citation>
    <scope>NUCLEOTIDE SEQUENCE [LARGE SCALE GENOMIC DNA]</scope>
    <source>
        <strain evidence="3 4">CBS 207.34</strain>
    </source>
</reference>
<evidence type="ECO:0000259" key="2">
    <source>
        <dbReference type="Pfam" id="PF03959"/>
    </source>
</evidence>
<dbReference type="PANTHER" id="PTHR48070">
    <property type="entry name" value="ESTERASE OVCA2"/>
    <property type="match status" value="1"/>
</dbReference>
<sequence length="285" mass="31916">MRILCLHGRGFNNEIFQLQLASLRNDLDDFSFEFVRGTFPHTEGNWSLYTTSFSKLPLYTYYNPLVPSTILEVEEDILKYVEEEGPFAGVIGYSGGAALTGQAIIRHSLENPWTGPESRPFRFAVFINGSTPLKAFRLSEVELEDGVFQASELEKEAAAIYLRRSNVRIRKGEDPDVAAASAAAKQAEFSALQTRKLADRRLYMTDGKTGVTRYDSIIDGPLIDIPTLHVRCPADHDPNGGLDLTKLCESSVMTEYYHRYGHDSPRGHMGMKKIAQLIRDVSDMA</sequence>
<dbReference type="GO" id="GO:0005634">
    <property type="term" value="C:nucleus"/>
    <property type="evidence" value="ECO:0007669"/>
    <property type="project" value="TreeGrafter"/>
</dbReference>
<proteinExistence type="predicted"/>
<dbReference type="Proteomes" id="UP000250140">
    <property type="component" value="Unassembled WGS sequence"/>
</dbReference>
<keyword evidence="1" id="KW-0378">Hydrolase</keyword>
<keyword evidence="4" id="KW-1185">Reference proteome</keyword>
<dbReference type="OrthoDB" id="2094269at2759"/>
<evidence type="ECO:0000313" key="3">
    <source>
        <dbReference type="EMBL" id="OCL09855.1"/>
    </source>
</evidence>
<dbReference type="SUPFAM" id="SSF53474">
    <property type="entry name" value="alpha/beta-Hydrolases"/>
    <property type="match status" value="1"/>
</dbReference>
<dbReference type="InterPro" id="IPR050593">
    <property type="entry name" value="LovG"/>
</dbReference>
<dbReference type="AlphaFoldDB" id="A0A8E2F3X5"/>
<name>A0A8E2F3X5_9PEZI</name>
<dbReference type="GO" id="GO:0016787">
    <property type="term" value="F:hydrolase activity"/>
    <property type="evidence" value="ECO:0007669"/>
    <property type="project" value="UniProtKB-KW"/>
</dbReference>
<accession>A0A8E2F3X5</accession>
<feature type="domain" description="Serine hydrolase" evidence="2">
    <location>
        <begin position="1"/>
        <end position="267"/>
    </location>
</feature>
<dbReference type="InterPro" id="IPR029058">
    <property type="entry name" value="AB_hydrolase_fold"/>
</dbReference>
<dbReference type="EMBL" id="KV749350">
    <property type="protein sequence ID" value="OCL09855.1"/>
    <property type="molecule type" value="Genomic_DNA"/>
</dbReference>
<dbReference type="GO" id="GO:0005737">
    <property type="term" value="C:cytoplasm"/>
    <property type="evidence" value="ECO:0007669"/>
    <property type="project" value="TreeGrafter"/>
</dbReference>
<dbReference type="GO" id="GO:0019748">
    <property type="term" value="P:secondary metabolic process"/>
    <property type="evidence" value="ECO:0007669"/>
    <property type="project" value="TreeGrafter"/>
</dbReference>
<evidence type="ECO:0000256" key="1">
    <source>
        <dbReference type="ARBA" id="ARBA00022801"/>
    </source>
</evidence>